<feature type="compositionally biased region" description="Acidic residues" evidence="14">
    <location>
        <begin position="1983"/>
        <end position="1996"/>
    </location>
</feature>
<feature type="region of interest" description="Disordered" evidence="14">
    <location>
        <begin position="971"/>
        <end position="996"/>
    </location>
</feature>
<dbReference type="PANTHER" id="PTHR42715">
    <property type="entry name" value="BETA-GLUCOSIDASE"/>
    <property type="match status" value="1"/>
</dbReference>
<dbReference type="PANTHER" id="PTHR42715:SF12">
    <property type="entry name" value="BETA-GLUCOSIDASE G-RELATED"/>
    <property type="match status" value="1"/>
</dbReference>
<evidence type="ECO:0000256" key="1">
    <source>
        <dbReference type="ARBA" id="ARBA00000448"/>
    </source>
</evidence>
<dbReference type="InterPro" id="IPR001764">
    <property type="entry name" value="Glyco_hydro_3_N"/>
</dbReference>
<evidence type="ECO:0000256" key="12">
    <source>
        <dbReference type="ARBA" id="ARBA00041601"/>
    </source>
</evidence>
<evidence type="ECO:0000256" key="13">
    <source>
        <dbReference type="ARBA" id="ARBA00041808"/>
    </source>
</evidence>
<feature type="region of interest" description="Disordered" evidence="14">
    <location>
        <begin position="636"/>
        <end position="664"/>
    </location>
</feature>
<dbReference type="InterPro" id="IPR036881">
    <property type="entry name" value="Glyco_hydro_3_C_sf"/>
</dbReference>
<keyword evidence="6" id="KW-0732">Signal</keyword>
<feature type="compositionally biased region" description="Acidic residues" evidence="14">
    <location>
        <begin position="1966"/>
        <end position="1975"/>
    </location>
</feature>
<evidence type="ECO:0000256" key="2">
    <source>
        <dbReference type="ARBA" id="ARBA00004613"/>
    </source>
</evidence>
<dbReference type="Gene3D" id="3.20.20.300">
    <property type="entry name" value="Glycoside hydrolase, family 3, N-terminal domain"/>
    <property type="match status" value="1"/>
</dbReference>
<keyword evidence="5" id="KW-0964">Secreted</keyword>
<dbReference type="Proteomes" id="UP001189429">
    <property type="component" value="Unassembled WGS sequence"/>
</dbReference>
<dbReference type="InterPro" id="IPR036962">
    <property type="entry name" value="Glyco_hydro_3_N_sf"/>
</dbReference>
<keyword evidence="15" id="KW-0472">Membrane</keyword>
<dbReference type="Pfam" id="PF01915">
    <property type="entry name" value="Glyco_hydro_3_C"/>
    <property type="match status" value="1"/>
</dbReference>
<dbReference type="InterPro" id="IPR050288">
    <property type="entry name" value="Cellulose_deg_GH3"/>
</dbReference>
<organism evidence="18 19">
    <name type="scientific">Prorocentrum cordatum</name>
    <dbReference type="NCBI Taxonomy" id="2364126"/>
    <lineage>
        <taxon>Eukaryota</taxon>
        <taxon>Sar</taxon>
        <taxon>Alveolata</taxon>
        <taxon>Dinophyceae</taxon>
        <taxon>Prorocentrales</taxon>
        <taxon>Prorocentraceae</taxon>
        <taxon>Prorocentrum</taxon>
    </lineage>
</organism>
<comment type="caution">
    <text evidence="18">The sequence shown here is derived from an EMBL/GenBank/DDBJ whole genome shotgun (WGS) entry which is preliminary data.</text>
</comment>
<evidence type="ECO:0000256" key="4">
    <source>
        <dbReference type="ARBA" id="ARBA00012744"/>
    </source>
</evidence>
<evidence type="ECO:0000256" key="14">
    <source>
        <dbReference type="SAM" id="MobiDB-lite"/>
    </source>
</evidence>
<feature type="compositionally biased region" description="Gly residues" evidence="14">
    <location>
        <begin position="1075"/>
        <end position="1084"/>
    </location>
</feature>
<reference evidence="18" key="1">
    <citation type="submission" date="2023-10" db="EMBL/GenBank/DDBJ databases">
        <authorList>
            <person name="Chen Y."/>
            <person name="Shah S."/>
            <person name="Dougan E. K."/>
            <person name="Thang M."/>
            <person name="Chan C."/>
        </authorList>
    </citation>
    <scope>NUCLEOTIDE SEQUENCE [LARGE SCALE GENOMIC DNA]</scope>
</reference>
<evidence type="ECO:0000259" key="16">
    <source>
        <dbReference type="Pfam" id="PF00933"/>
    </source>
</evidence>
<feature type="region of interest" description="Disordered" evidence="14">
    <location>
        <begin position="1950"/>
        <end position="2029"/>
    </location>
</feature>
<feature type="compositionally biased region" description="Basic and acidic residues" evidence="14">
    <location>
        <begin position="971"/>
        <end position="984"/>
    </location>
</feature>
<dbReference type="Gene3D" id="3.40.50.1700">
    <property type="entry name" value="Glycoside hydrolase family 3 C-terminal domain"/>
    <property type="match status" value="2"/>
</dbReference>
<evidence type="ECO:0000256" key="15">
    <source>
        <dbReference type="SAM" id="Phobius"/>
    </source>
</evidence>
<evidence type="ECO:0000256" key="6">
    <source>
        <dbReference type="ARBA" id="ARBA00022729"/>
    </source>
</evidence>
<feature type="domain" description="Glycoside hydrolase family 3 C-terminal" evidence="17">
    <location>
        <begin position="2660"/>
        <end position="2809"/>
    </location>
</feature>
<keyword evidence="15" id="KW-1133">Transmembrane helix</keyword>
<evidence type="ECO:0000259" key="17">
    <source>
        <dbReference type="Pfam" id="PF01915"/>
    </source>
</evidence>
<keyword evidence="8" id="KW-0326">Glycosidase</keyword>
<dbReference type="SUPFAM" id="SSF51445">
    <property type="entry name" value="(Trans)glycosidases"/>
    <property type="match status" value="1"/>
</dbReference>
<comment type="similarity">
    <text evidence="3">Belongs to the glycosyl hydrolase 3 family.</text>
</comment>
<feature type="transmembrane region" description="Helical" evidence="15">
    <location>
        <begin position="2583"/>
        <end position="2608"/>
    </location>
</feature>
<keyword evidence="15" id="KW-0812">Transmembrane</keyword>
<dbReference type="EMBL" id="CAUYUJ010015949">
    <property type="protein sequence ID" value="CAK0860133.1"/>
    <property type="molecule type" value="Genomic_DNA"/>
</dbReference>
<dbReference type="Pfam" id="PF00933">
    <property type="entry name" value="Glyco_hydro_3"/>
    <property type="match status" value="1"/>
</dbReference>
<keyword evidence="7" id="KW-0378">Hydrolase</keyword>
<proteinExistence type="inferred from homology"/>
<dbReference type="InterPro" id="IPR012337">
    <property type="entry name" value="RNaseH-like_sf"/>
</dbReference>
<dbReference type="PRINTS" id="PR00133">
    <property type="entry name" value="GLHYDRLASE3"/>
</dbReference>
<comment type="function">
    <text evidence="9">Beta-glucosidases are one of a number of cellulolytic enzymes involved in the degradation of cellulosic biomass. Catalyzes the last step releasing glucose from the inhibitory cellobiose.</text>
</comment>
<evidence type="ECO:0000313" key="18">
    <source>
        <dbReference type="EMBL" id="CAK0860133.1"/>
    </source>
</evidence>
<evidence type="ECO:0000256" key="8">
    <source>
        <dbReference type="ARBA" id="ARBA00023295"/>
    </source>
</evidence>
<evidence type="ECO:0000256" key="9">
    <source>
        <dbReference type="ARBA" id="ARBA00024983"/>
    </source>
</evidence>
<sequence length="2846" mass="315276">MANQTLGRMKAREKHALLQGVGYDEHRWWEVKKGYYVGNTPAMPHLGIPSLKMQDGGAGFHLKFSGGLGTMTCWPSLLALAATWDPALAREYAAALGEEFAGKGANGMLGPSLDVHRVARNGRNFEYLSGEDPYLGARLAEAYVQGLQSRGVFAVVKHWIFNSQETYRTSGLSRVDERTAWELYYPPFEAAVDAGASAVMCAYNKVNGRYACENSQQLQDVLRRRMGFQGFVQSDWWATQSLSIKEGLDQEMPGEGTHVYFDDLDGISRKSPAAVDAAVARILAVIYRMRLGTNECTPPHCMEAMMRNVTSASHSELAARVATESIVMLSDASVARPFDSEAAAQGEDAWAVGDYYSGGGSGHVVARRFVSPLDGIRSAEPALPVVQHGLDPGQLLLKEADRAVRRLDVRGRLHALHPLHRRRQSSRRRCSLRGTSDHLALSKLHKGSSSRGAGLAHAVGRVLRRPAHPECRRNSLCGIGRRRCIRSGLGDHLVDARLTLTGTARSGGAASGPRVPACRRLAPGTQGHDSGGGGLCLSRHLLHDLVLRGGEPHARTRSRTRLGLGLAAAATARGRPQAAIALLARARMARLSSRQWLSKSITNTITSTGLARSRSLLLRRTSATSTMRLAIGMSSDASETGHVAHERPATSPGSEAEPAHSGAQARSRLVAMAPAVLATYQKHRAISAISATSVAAERFTRGCAGGAGTVGLSEALAAARPSAAQNITFENFLASLMLGFVLWLFLYLVGGPTTLAEMISSQDDDKYQGADAYVPHWDGNPASWHTYKDEVRIWTLGLNLDVPYSLAARMIRKLKGAARRKALTLTNEQLQPFRGVPERRNDEGLVTREGVPPDLERGIRNLMEILETLCPPKVSRKGETMADFFETMKYQRRLGTRISDYITVFDQGVTRLIDDGVDFSDDSDILGYFFMRRLNTTKEQRERLIAALPSETFQLREVQATAMRIFQDIHLTERSLPRRPDPKRPPHKGARPPVKQVNVTEIEEDEDYDDEEPDGDGVEELVQRELEALAMELNEVNEDDLDQEQLDAVEKAAVQLTELPEALATVRNATSSIKRGGGSSGSGGAAVAPRGRNGGRGRGGGRKPGRGGKFQPIKDTLDGRKKKSQCRACYQWGHWSGDPECPGPPQEVSAVTNETQLDDDEIEVLAVEMSAPLAVPQTVIAPAGAMCRKGAVDSACARSVMGTPWWDDYYGYLKAIGLDKEVTFENVTETFKFGDGGTADSATRVRFPVAAAKVPHFIKAYLLDIPGLSLLLRRDYLESVHAEIKTSPPRRITIGPHRAELSQDKATGHYMLDLNPDAYHVLRSHSKTKSELDELPRRLRPRTSGKLASKITALICGASAVTATGGQTCNVEVVKDFVSINEVQSMKNVTFPTSAEVQDTTVETICGNECYVCARPTSFTCPCGLHSCSGCVRDGFCPGCKYDVDMVGFVDGDFSNSVQNGTWKFMKRGQHKQNLSGITKAKTLHDHNVIPNRVRKLIQLEQADEVHGQAVAAMRRGRPRNYSLFELACEPNSKLGNEFNKAGRTDKAFRVHLPKCDLRKKGTVEGLLVKIKREKKNGNLPVIWISIPCTPWCTYQRLWNSRTLAQRFRLELKRQENRKILRNVLWLLRELRPLSIPTGFELPFQSDIWNGKFKPKELSQIEEILNLQTKFDGCQYGTKTRKGEPIRKRFKVLTNHQPVVNKLYKKCDGKHVHAKVFGGRELMETGRYTLALVKDIAAGLRAPRQGHDVLPVAYDKEITARAKEVLDKMDPQERVQLERVVKLVHTNTGHPTNASLARAIRLQGGSAEAIAAAEVKFREFGDGVAADLMMLADVKGHQAQLQSNVGMATHFQLVAPQTDKKPITSWTTLLTRWMGWAGPPQASIADLGGEFEREFRGELEGMGCELIATAALSPTQNSVCERHGGEWKYIAKAIIDEYQIDFTVPEPETPYFDQESPMDAHNQQVPEDEMDEETPYMEPPGADIEEETPYMEEQASEQEPQTAEETPYQAPAAEEPRPAPPGHAVRRTRYNPLDDLPVSIRRNLESRRMAAQYDPLDDVPRVIRQELRQQQDAKKHRVNEHMIMELSLKEAADLDFSTPCPTRFKRVDLVGNSRSKELTFKNLTGANQVKMRKAMASEWDKWLAFHAVRFCSKEELDELMRERPKLKIVGTRWVLTEKDVDNFKGEIVMVIHSNVDDMFFAWKRSNAYVQEIIPKLEKRLYLAKKTGDVDYLGTRVQMTRDFISVTQEKAIKAIDAIPIQPSRLKTPDAEATPEEISSFRATNGQVQWVATRSRRDAACKQNMAAQKISKLKVKDLIDMNKLVKELKENSTLGIRVVRNRVRVLHAQLLFYGDSAFANAEGERSQCGLVGGLTHKPEEVAIGKFSEMIPLTWCSGRVKRVVRSTLSAEAYAISEASEYADWHRQVLTELRLASALNGPPKLKDVERESVKIPMTTLADSKNLEETVEKDAGVVADKRLRIVVSMLRESFGLPHSVLRWIPTHTMVADALTKIMEAGILMSFMSGRDYKFTAPTPRAKKLIQMLTMVSLSKGAAGYEHIPKYEVSCAEFAVDTFEYSEQWIFSWMMWFRSAVCGIGFTLALFLIIWIFMRFKGVLTITRDEEILVPVDTEIVSVKPKTGPKGMKVRDVMTMSQTTYVRSHRSRAQQEGIRVISSPTNNVSEAVFASKLVDVIIVVVATTSGESKDRENLSLDGEADSLIEALSAVALHRKIIVLMQIPGAVLTPWRQSVHAILAMFLGGQETGLAWGTVLFGDGSPGGRLPVMMPATEADTIQPSLSSLVKYDEGLKTSYRRPSFKNAYPRGVQRGGEHWGGISRPGPCVASSNSIR</sequence>
<comment type="subcellular location">
    <subcellularLocation>
        <location evidence="2">Secreted</location>
    </subcellularLocation>
</comment>
<dbReference type="SUPFAM" id="SSF53098">
    <property type="entry name" value="Ribonuclease H-like"/>
    <property type="match status" value="1"/>
</dbReference>
<evidence type="ECO:0000256" key="5">
    <source>
        <dbReference type="ARBA" id="ARBA00022525"/>
    </source>
</evidence>
<evidence type="ECO:0000256" key="10">
    <source>
        <dbReference type="ARBA" id="ARBA00039579"/>
    </source>
</evidence>
<dbReference type="InterPro" id="IPR017853">
    <property type="entry name" value="GH"/>
</dbReference>
<accession>A0ABN9UJY2</accession>
<evidence type="ECO:0000256" key="3">
    <source>
        <dbReference type="ARBA" id="ARBA00005336"/>
    </source>
</evidence>
<dbReference type="SUPFAM" id="SSF52279">
    <property type="entry name" value="Beta-D-glucan exohydrolase, C-terminal domain"/>
    <property type="match status" value="1"/>
</dbReference>
<evidence type="ECO:0000313" key="19">
    <source>
        <dbReference type="Proteomes" id="UP001189429"/>
    </source>
</evidence>
<keyword evidence="19" id="KW-1185">Reference proteome</keyword>
<gene>
    <name evidence="18" type="ORF">PCOR1329_LOCUS49194</name>
</gene>
<comment type="catalytic activity">
    <reaction evidence="1">
        <text>Hydrolysis of terminal, non-reducing beta-D-glucosyl residues with release of beta-D-glucose.</text>
        <dbReference type="EC" id="3.2.1.21"/>
    </reaction>
</comment>
<evidence type="ECO:0000256" key="11">
    <source>
        <dbReference type="ARBA" id="ARBA00041276"/>
    </source>
</evidence>
<protein>
    <recommendedName>
        <fullName evidence="10">Probable beta-glucosidase G</fullName>
        <ecNumber evidence="4">3.2.1.21</ecNumber>
    </recommendedName>
    <alternativeName>
        <fullName evidence="11">Beta-D-glucoside glucohydrolase G</fullName>
    </alternativeName>
    <alternativeName>
        <fullName evidence="12">Cellobiase G</fullName>
    </alternativeName>
    <alternativeName>
        <fullName evidence="13">Gentiobiase G</fullName>
    </alternativeName>
</protein>
<feature type="domain" description="Glycoside hydrolase family 3 N-terminal" evidence="16">
    <location>
        <begin position="48"/>
        <end position="246"/>
    </location>
</feature>
<dbReference type="InterPro" id="IPR002772">
    <property type="entry name" value="Glyco_hydro_3_C"/>
</dbReference>
<name>A0ABN9UJY2_9DINO</name>
<feature type="region of interest" description="Disordered" evidence="14">
    <location>
        <begin position="2826"/>
        <end position="2846"/>
    </location>
</feature>
<feature type="compositionally biased region" description="Basic residues" evidence="14">
    <location>
        <begin position="1093"/>
        <end position="1106"/>
    </location>
</feature>
<feature type="region of interest" description="Disordered" evidence="14">
    <location>
        <begin position="1070"/>
        <end position="1118"/>
    </location>
</feature>
<dbReference type="EC" id="3.2.1.21" evidence="4"/>
<evidence type="ECO:0000256" key="7">
    <source>
        <dbReference type="ARBA" id="ARBA00022801"/>
    </source>
</evidence>